<feature type="region of interest" description="Disordered" evidence="2">
    <location>
        <begin position="591"/>
        <end position="669"/>
    </location>
</feature>
<dbReference type="AlphaFoldDB" id="A0A1Z5KDW1"/>
<dbReference type="EMBL" id="BDSP01000206">
    <property type="protein sequence ID" value="GAX24148.1"/>
    <property type="molecule type" value="Genomic_DNA"/>
</dbReference>
<evidence type="ECO:0000313" key="4">
    <source>
        <dbReference type="EMBL" id="GAX24148.1"/>
    </source>
</evidence>
<feature type="compositionally biased region" description="Polar residues" evidence="2">
    <location>
        <begin position="593"/>
        <end position="607"/>
    </location>
</feature>
<feature type="compositionally biased region" description="Low complexity" evidence="2">
    <location>
        <begin position="145"/>
        <end position="155"/>
    </location>
</feature>
<protein>
    <submittedName>
        <fullName evidence="4">Uncharacterized protein</fullName>
    </submittedName>
</protein>
<feature type="signal peptide" evidence="3">
    <location>
        <begin position="1"/>
        <end position="18"/>
    </location>
</feature>
<feature type="compositionally biased region" description="Basic and acidic residues" evidence="2">
    <location>
        <begin position="505"/>
        <end position="524"/>
    </location>
</feature>
<evidence type="ECO:0000256" key="2">
    <source>
        <dbReference type="SAM" id="MobiDB-lite"/>
    </source>
</evidence>
<name>A0A1Z5KDW1_FISSO</name>
<comment type="caution">
    <text evidence="4">The sequence shown here is derived from an EMBL/GenBank/DDBJ whole genome shotgun (WGS) entry which is preliminary data.</text>
</comment>
<dbReference type="Proteomes" id="UP000198406">
    <property type="component" value="Unassembled WGS sequence"/>
</dbReference>
<keyword evidence="3" id="KW-0732">Signal</keyword>
<feature type="chain" id="PRO_5013392028" evidence="3">
    <location>
        <begin position="19"/>
        <end position="669"/>
    </location>
</feature>
<evidence type="ECO:0000256" key="3">
    <source>
        <dbReference type="SAM" id="SignalP"/>
    </source>
</evidence>
<keyword evidence="5" id="KW-1185">Reference proteome</keyword>
<accession>A0A1Z5KDW1</accession>
<proteinExistence type="predicted"/>
<sequence length="669" mass="75510">MKIAIAVILSAFALETQAAFVSPTRKAHRATFALFSENDDGKEGPWLSGEVDGNGHIIDGNLQAKFRKMQLNYESDCQPTWKRAPNPPKTTADFLQHLETVRIGEEVGKPTKKNPFGTYEKPVSSWITETPRRPLEGDILAHQTAPAPSASNSAPIDVRTKMAPQHPPSFSPWIDHTPRKPLAGDFSVHEYDMEEKKRNLPPSRAEQSKELKLPIHDQASSLDLNPSASVPLAPLPLKRPGSTSRFSPEYHSGHHPSWFHFSTSDALIGGSTLKRIRITEQSPFYFGQSSNASAKPVTDEQEIASGPSTFVDAEFEEDELASEVTRLREMALEAAESARVAELEAAEKSQQARKASEEARLAELHAVEKAVAARDAAQTARLALENLRKVREEEAARLAEEARLEALREKEEQARLEALEKKRELAQQEEIAREMKRKQDELLQLQEERARKGEEIAAKVKKEQQALLNGQRERTIQEKSARIFEEEQETELNVQNELINEQDIDERTDNKQSSSELKEQRADIKSEVEAARLREEFRIAQIAKQKMETEKEQKSSLAPLSAEKIQTSTIQNDHEEVERLLALAIDKQKELFNRSNDVESVTINGSSTKRDYQRNMKNSFRRDERTSGDDKENSTRDDKSPETSSSQDISEEEEEEEVLRSKIDSTMGH</sequence>
<gene>
    <name evidence="4" type="ORF">FisN_9Hh402</name>
</gene>
<evidence type="ECO:0000313" key="5">
    <source>
        <dbReference type="Proteomes" id="UP000198406"/>
    </source>
</evidence>
<feature type="region of interest" description="Disordered" evidence="2">
    <location>
        <begin position="546"/>
        <end position="569"/>
    </location>
</feature>
<feature type="region of interest" description="Disordered" evidence="2">
    <location>
        <begin position="487"/>
        <end position="524"/>
    </location>
</feature>
<keyword evidence="1" id="KW-0175">Coiled coil</keyword>
<dbReference type="InParanoid" id="A0A1Z5KDW1"/>
<feature type="compositionally biased region" description="Basic and acidic residues" evidence="2">
    <location>
        <begin position="608"/>
        <end position="641"/>
    </location>
</feature>
<evidence type="ECO:0000256" key="1">
    <source>
        <dbReference type="SAM" id="Coils"/>
    </source>
</evidence>
<reference evidence="4 5" key="1">
    <citation type="journal article" date="2015" name="Plant Cell">
        <title>Oil accumulation by the oleaginous diatom Fistulifera solaris as revealed by the genome and transcriptome.</title>
        <authorList>
            <person name="Tanaka T."/>
            <person name="Maeda Y."/>
            <person name="Veluchamy A."/>
            <person name="Tanaka M."/>
            <person name="Abida H."/>
            <person name="Marechal E."/>
            <person name="Bowler C."/>
            <person name="Muto M."/>
            <person name="Sunaga Y."/>
            <person name="Tanaka M."/>
            <person name="Yoshino T."/>
            <person name="Taniguchi T."/>
            <person name="Fukuda Y."/>
            <person name="Nemoto M."/>
            <person name="Matsumoto M."/>
            <person name="Wong P.S."/>
            <person name="Aburatani S."/>
            <person name="Fujibuchi W."/>
        </authorList>
    </citation>
    <scope>NUCLEOTIDE SEQUENCE [LARGE SCALE GENOMIC DNA]</scope>
    <source>
        <strain evidence="4 5">JPCC DA0580</strain>
    </source>
</reference>
<feature type="region of interest" description="Disordered" evidence="2">
    <location>
        <begin position="144"/>
        <end position="178"/>
    </location>
</feature>
<feature type="coiled-coil region" evidence="1">
    <location>
        <begin position="338"/>
        <end position="463"/>
    </location>
</feature>
<organism evidence="4 5">
    <name type="scientific">Fistulifera solaris</name>
    <name type="common">Oleaginous diatom</name>
    <dbReference type="NCBI Taxonomy" id="1519565"/>
    <lineage>
        <taxon>Eukaryota</taxon>
        <taxon>Sar</taxon>
        <taxon>Stramenopiles</taxon>
        <taxon>Ochrophyta</taxon>
        <taxon>Bacillariophyta</taxon>
        <taxon>Bacillariophyceae</taxon>
        <taxon>Bacillariophycidae</taxon>
        <taxon>Naviculales</taxon>
        <taxon>Naviculaceae</taxon>
        <taxon>Fistulifera</taxon>
    </lineage>
</organism>